<keyword evidence="3" id="KW-1185">Reference proteome</keyword>
<dbReference type="RefSeq" id="WP_201697554.1">
    <property type="nucleotide sequence ID" value="NZ_CAJHCQ010000010.1"/>
</dbReference>
<dbReference type="Proteomes" id="UP000656319">
    <property type="component" value="Unassembled WGS sequence"/>
</dbReference>
<evidence type="ECO:0000313" key="3">
    <source>
        <dbReference type="Proteomes" id="UP000656319"/>
    </source>
</evidence>
<proteinExistence type="predicted"/>
<name>A0ABM8NTD0_9BURK</name>
<dbReference type="EMBL" id="CAJHCQ010000010">
    <property type="protein sequence ID" value="CAD6542616.1"/>
    <property type="molecule type" value="Genomic_DNA"/>
</dbReference>
<organism evidence="2 3">
    <name type="scientific">Paraburkholderia hiiakae</name>
    <dbReference type="NCBI Taxonomy" id="1081782"/>
    <lineage>
        <taxon>Bacteria</taxon>
        <taxon>Pseudomonadati</taxon>
        <taxon>Pseudomonadota</taxon>
        <taxon>Betaproteobacteria</taxon>
        <taxon>Burkholderiales</taxon>
        <taxon>Burkholderiaceae</taxon>
        <taxon>Paraburkholderia</taxon>
    </lineage>
</organism>
<feature type="region of interest" description="Disordered" evidence="1">
    <location>
        <begin position="132"/>
        <end position="173"/>
    </location>
</feature>
<protein>
    <submittedName>
        <fullName evidence="2">Uncharacterized protein</fullName>
    </submittedName>
</protein>
<comment type="caution">
    <text evidence="2">The sequence shown here is derived from an EMBL/GenBank/DDBJ whole genome shotgun (WGS) entry which is preliminary data.</text>
</comment>
<accession>A0ABM8NTD0</accession>
<gene>
    <name evidence="2" type="ORF">LMG27952_03914</name>
</gene>
<evidence type="ECO:0000313" key="2">
    <source>
        <dbReference type="EMBL" id="CAD6542616.1"/>
    </source>
</evidence>
<evidence type="ECO:0000256" key="1">
    <source>
        <dbReference type="SAM" id="MobiDB-lite"/>
    </source>
</evidence>
<sequence length="224" mass="24533">MLPYHDNLRLLVVHVESKNPRPNKLELRSDHHDSFELRVRRLSPNATEGKVFKEDEGDLIARSDLLALADGDYEFLPAAEMDDMQVVVVKEDTWVSIFADMKINNSPPDAKGKPDYDENAVSAVVYIPKAEGQTNHRKAAQRDGPGRAARSGVSAPAGARQGSRPVGAAPGARWNAGTPDVSYCQYPTPATKAQSGFLRFQTFWAISSFPDFGQQVGKSRANPA</sequence>
<reference evidence="2 3" key="1">
    <citation type="submission" date="2020-10" db="EMBL/GenBank/DDBJ databases">
        <authorList>
            <person name="Peeters C."/>
        </authorList>
    </citation>
    <scope>NUCLEOTIDE SEQUENCE [LARGE SCALE GENOMIC DNA]</scope>
    <source>
        <strain evidence="2 3">LMG 27952</strain>
    </source>
</reference>